<dbReference type="EMBL" id="MTKT01005801">
    <property type="protein sequence ID" value="OWM64721.1"/>
    <property type="molecule type" value="Genomic_DNA"/>
</dbReference>
<sequence>MAISVPRRRTKQIEIRMLEHLSIPEDLTQREKFTQVSQSIGITLSNEKTSKL</sequence>
<dbReference type="Proteomes" id="UP000197138">
    <property type="component" value="Unassembled WGS sequence"/>
</dbReference>
<gene>
    <name evidence="1" type="ORF">CDL15_Pgr005984</name>
</gene>
<name>A0A218VXJ8_PUNGR</name>
<dbReference type="AlphaFoldDB" id="A0A218VXJ8"/>
<accession>A0A218VXJ8</accession>
<organism evidence="1 2">
    <name type="scientific">Punica granatum</name>
    <name type="common">Pomegranate</name>
    <dbReference type="NCBI Taxonomy" id="22663"/>
    <lineage>
        <taxon>Eukaryota</taxon>
        <taxon>Viridiplantae</taxon>
        <taxon>Streptophyta</taxon>
        <taxon>Embryophyta</taxon>
        <taxon>Tracheophyta</taxon>
        <taxon>Spermatophyta</taxon>
        <taxon>Magnoliopsida</taxon>
        <taxon>eudicotyledons</taxon>
        <taxon>Gunneridae</taxon>
        <taxon>Pentapetalae</taxon>
        <taxon>rosids</taxon>
        <taxon>malvids</taxon>
        <taxon>Myrtales</taxon>
        <taxon>Lythraceae</taxon>
        <taxon>Punica</taxon>
    </lineage>
</organism>
<comment type="caution">
    <text evidence="1">The sequence shown here is derived from an EMBL/GenBank/DDBJ whole genome shotgun (WGS) entry which is preliminary data.</text>
</comment>
<proteinExistence type="predicted"/>
<evidence type="ECO:0000313" key="2">
    <source>
        <dbReference type="Proteomes" id="UP000197138"/>
    </source>
</evidence>
<evidence type="ECO:0000313" key="1">
    <source>
        <dbReference type="EMBL" id="OWM64721.1"/>
    </source>
</evidence>
<reference evidence="2" key="1">
    <citation type="journal article" date="2017" name="Plant J.">
        <title>The pomegranate (Punica granatum L.) genome and the genomics of punicalagin biosynthesis.</title>
        <authorList>
            <person name="Qin G."/>
            <person name="Xu C."/>
            <person name="Ming R."/>
            <person name="Tang H."/>
            <person name="Guyot R."/>
            <person name="Kramer E.M."/>
            <person name="Hu Y."/>
            <person name="Yi X."/>
            <person name="Qi Y."/>
            <person name="Xu X."/>
            <person name="Gao Z."/>
            <person name="Pan H."/>
            <person name="Jian J."/>
            <person name="Tian Y."/>
            <person name="Yue Z."/>
            <person name="Xu Y."/>
        </authorList>
    </citation>
    <scope>NUCLEOTIDE SEQUENCE [LARGE SCALE GENOMIC DNA]</scope>
    <source>
        <strain evidence="2">cv. Dabenzi</strain>
    </source>
</reference>
<protein>
    <submittedName>
        <fullName evidence="1">Uncharacterized protein</fullName>
    </submittedName>
</protein>